<dbReference type="InterPro" id="IPR008948">
    <property type="entry name" value="L-Aspartase-like"/>
</dbReference>
<organism evidence="3 4">
    <name type="scientific">Thermohalobaculum xanthum</name>
    <dbReference type="NCBI Taxonomy" id="2753746"/>
    <lineage>
        <taxon>Bacteria</taxon>
        <taxon>Pseudomonadati</taxon>
        <taxon>Pseudomonadota</taxon>
        <taxon>Alphaproteobacteria</taxon>
        <taxon>Rhodobacterales</taxon>
        <taxon>Paracoccaceae</taxon>
        <taxon>Thermohalobaculum</taxon>
    </lineage>
</organism>
<dbReference type="SUPFAM" id="SSF48557">
    <property type="entry name" value="L-aspartase-like"/>
    <property type="match status" value="1"/>
</dbReference>
<dbReference type="PRINTS" id="PR00149">
    <property type="entry name" value="FUMRATELYASE"/>
</dbReference>
<feature type="domain" description="Fumarate lyase N-terminal" evidence="2">
    <location>
        <begin position="32"/>
        <end position="290"/>
    </location>
</feature>
<dbReference type="InterPro" id="IPR000362">
    <property type="entry name" value="Fumarate_lyase_fam"/>
</dbReference>
<evidence type="ECO:0000256" key="1">
    <source>
        <dbReference type="ARBA" id="ARBA00034772"/>
    </source>
</evidence>
<evidence type="ECO:0000259" key="2">
    <source>
        <dbReference type="Pfam" id="PF00206"/>
    </source>
</evidence>
<dbReference type="RefSeq" id="WP_200609769.1">
    <property type="nucleotide sequence ID" value="NZ_JAEHHL010000006.1"/>
</dbReference>
<dbReference type="PRINTS" id="PR00145">
    <property type="entry name" value="ARGSUCLYASE"/>
</dbReference>
<name>A0A8J7M772_9RHOB</name>
<proteinExistence type="inferred from homology"/>
<dbReference type="PANTHER" id="PTHR43172">
    <property type="entry name" value="ADENYLOSUCCINATE LYASE"/>
    <property type="match status" value="1"/>
</dbReference>
<keyword evidence="4" id="KW-1185">Reference proteome</keyword>
<dbReference type="Gene3D" id="1.20.200.10">
    <property type="entry name" value="Fumarase/aspartase (Central domain)"/>
    <property type="match status" value="1"/>
</dbReference>
<dbReference type="InterPro" id="IPR022761">
    <property type="entry name" value="Fumarate_lyase_N"/>
</dbReference>
<evidence type="ECO:0000313" key="3">
    <source>
        <dbReference type="EMBL" id="MBK0399563.1"/>
    </source>
</evidence>
<evidence type="ECO:0000313" key="4">
    <source>
        <dbReference type="Proteomes" id="UP000655420"/>
    </source>
</evidence>
<dbReference type="Pfam" id="PF00206">
    <property type="entry name" value="Lyase_1"/>
    <property type="match status" value="1"/>
</dbReference>
<dbReference type="EMBL" id="JAEHHL010000006">
    <property type="protein sequence ID" value="MBK0399563.1"/>
    <property type="molecule type" value="Genomic_DNA"/>
</dbReference>
<dbReference type="Proteomes" id="UP000655420">
    <property type="component" value="Unassembled WGS sequence"/>
</dbReference>
<comment type="caution">
    <text evidence="3">The sequence shown here is derived from an EMBL/GenBank/DDBJ whole genome shotgun (WGS) entry which is preliminary data.</text>
</comment>
<reference evidence="3" key="1">
    <citation type="submission" date="2020-12" db="EMBL/GenBank/DDBJ databases">
        <title>Bacterial taxonomy.</title>
        <authorList>
            <person name="Pan X."/>
        </authorList>
    </citation>
    <scope>NUCLEOTIDE SEQUENCE</scope>
    <source>
        <strain evidence="3">M0105</strain>
    </source>
</reference>
<dbReference type="GO" id="GO:0016829">
    <property type="term" value="F:lyase activity"/>
    <property type="evidence" value="ECO:0007669"/>
    <property type="project" value="UniProtKB-ARBA"/>
</dbReference>
<sequence>MTGVFDDPIFAGLFGDPEVAAHLTPEAEIAAMIRFEVALAIVEARLGIIPSEAGDAIAAALPGVAVEPADLAAGTRSAGVPVPALVAALREAAGAPHGAFIHWGATSQDVWDTGFVLRLVPILGILERRLVALVGRLGDAARTHARLPMAGRTRSQVATPTTLGLRIAGWVAPLGRCLDRLAEMRSRVLAVQLGGASGNLSILGARAPEAMDLLADELGLARVAKPWGTERDGLVELSNWLAMVSGLLARMAGDLVILGRTEIGELFAGEGGGSSTMPQKANPVLPEALIALGRFNAGQAGVMAGTLFHLEDRDGTAWMTEWSVLPQMLVATGAGLAHANELAASLRPCAERMAATMEVAGGAIHAEALAFALARAMPLPEAQAMLKRAARSQAQHGGSLRDHLSPLCAARGVEMPVTDATDAIDNAERLVERLLAGLAPSAGARDE</sequence>
<protein>
    <recommendedName>
        <fullName evidence="2">Fumarate lyase N-terminal domain-containing protein</fullName>
    </recommendedName>
</protein>
<dbReference type="PROSITE" id="PS00163">
    <property type="entry name" value="FUMARATE_LYASES"/>
    <property type="match status" value="1"/>
</dbReference>
<gene>
    <name evidence="3" type="ORF">H0I76_10195</name>
</gene>
<dbReference type="InterPro" id="IPR020557">
    <property type="entry name" value="Fumarate_lyase_CS"/>
</dbReference>
<dbReference type="PANTHER" id="PTHR43172:SF2">
    <property type="entry name" value="ADENYLOSUCCINATE LYASE C-TERMINAL DOMAIN-CONTAINING PROTEIN"/>
    <property type="match status" value="1"/>
</dbReference>
<dbReference type="AlphaFoldDB" id="A0A8J7M772"/>
<accession>A0A8J7M772</accession>
<comment type="similarity">
    <text evidence="1">Belongs to the class-II fumarase/aspartase family.</text>
</comment>